<evidence type="ECO:0000256" key="1">
    <source>
        <dbReference type="SAM" id="MobiDB-lite"/>
    </source>
</evidence>
<reference evidence="2 3" key="1">
    <citation type="journal article" date="2020" name="G3 (Bethesda)">
        <title>Improved Reference Genome for Cyclotella cryptica CCMP332, a Model for Cell Wall Morphogenesis, Salinity Adaptation, and Lipid Production in Diatoms (Bacillariophyta).</title>
        <authorList>
            <person name="Roberts W.R."/>
            <person name="Downey K.M."/>
            <person name="Ruck E.C."/>
            <person name="Traller J.C."/>
            <person name="Alverson A.J."/>
        </authorList>
    </citation>
    <scope>NUCLEOTIDE SEQUENCE [LARGE SCALE GENOMIC DNA]</scope>
    <source>
        <strain evidence="2 3">CCMP332</strain>
    </source>
</reference>
<evidence type="ECO:0000313" key="2">
    <source>
        <dbReference type="EMBL" id="KAL3783295.1"/>
    </source>
</evidence>
<feature type="region of interest" description="Disordered" evidence="1">
    <location>
        <begin position="267"/>
        <end position="292"/>
    </location>
</feature>
<gene>
    <name evidence="2" type="ORF">HJC23_007964</name>
</gene>
<name>A0ABD3P544_9STRA</name>
<organism evidence="2 3">
    <name type="scientific">Cyclotella cryptica</name>
    <dbReference type="NCBI Taxonomy" id="29204"/>
    <lineage>
        <taxon>Eukaryota</taxon>
        <taxon>Sar</taxon>
        <taxon>Stramenopiles</taxon>
        <taxon>Ochrophyta</taxon>
        <taxon>Bacillariophyta</taxon>
        <taxon>Coscinodiscophyceae</taxon>
        <taxon>Thalassiosirophycidae</taxon>
        <taxon>Stephanodiscales</taxon>
        <taxon>Stephanodiscaceae</taxon>
        <taxon>Cyclotella</taxon>
    </lineage>
</organism>
<sequence length="1136" mass="125156">MLDDTITPILPLNSVQSIITISSNNNVNVPNTYRSTLAQRRCTRRFFEPDTSFACYGHYPSVSILSYGIQGDASNDDTAGECVSVVASCIPPRLGRSSHSGEGKITVATIYNSPDVRDGRKRAEMQVKHSFKGREDDTISFAAVSLVSVSDDLLQSNCSANTALLLALDTMGKLYSSQLALQNVEAVRKNKLQESPLHLIPVVLNEDGKSKQRRHTKGGESSMRGSSGPLTFMNSLTARLESASQQGPNHDAPAPISSTQESIFSALSSLTPKKSRSRKRKKSPSKNAESSLTSCFPARTGGIYVVASCLNGPAFPLEAEPLVMYLSATYEQSSSNSQQWQCLASTRISGIEHLNVPLRCIVFASRSICGAAFWKSIKSVMRESNNALDVDSVSECDDDGGIVLMGFQDGSLRASVVNMHPTPGETAKHGTKESSIKLHASRTATLLEANGEPLLSLRFSSSESRCDDGQWPLLIGVGEHGVITVISTDKTRNTDNPQLFILRQSIQCGNRMISAHVTACEFCSTSSSDVTLTLLGVYDCGKTLLHRVGFRLEGRLFRDWKDEKVRLPVSAAVSVHGATMTPAIRLSRCFDGFVFAMSRRVGDIVLFKMDYDHYKSPMSHVINPLNKIMGPICSQLLSRANSSFSLLHHTKRKSRRKIASPTEERSADESLLQKLDSVMKDSDVIDSSSSPSMFVSQKSIREIREATSILSRHIGNLTRPSYPWTIKITASSTPRVVDCTILKNETASSAQIETCWDFSVHVIHSCPQSFCPTFGIPRSNELIPLCYRCARTRSDSAYTKVVHGGAVTTYGGTTSKSRQASDMCVQVPSFQPVFVFLALQMRYSHVCNAIGWHHSKPFIHPWCESEVPLPGRAATCSCEHKIGIAFAFDVGSPNLDFLMTEGIAFERKHSNAAHDRVSTRENAENTLHQWGHDRRHSLLELYRHPRAKEEYSTRHHHSKCTPIKQISCCVRSIHLLPTSRIAETLFRNTNANSQKFGFVSNESCGAFSLVFGPSNEESATAVNLPELNECCFAVGSIINLGETMSSLSSIRHMILRQLLEQKHHDDQGKNRPLELILLETYRSVLASKKTLKIANRVKRSLISLYNSVSDGEGLDETLSAALALYDIMRTIVFVFN</sequence>
<evidence type="ECO:0008006" key="4">
    <source>
        <dbReference type="Google" id="ProtNLM"/>
    </source>
</evidence>
<dbReference type="EMBL" id="JABMIG020000264">
    <property type="protein sequence ID" value="KAL3783295.1"/>
    <property type="molecule type" value="Genomic_DNA"/>
</dbReference>
<feature type="region of interest" description="Disordered" evidence="1">
    <location>
        <begin position="203"/>
        <end position="230"/>
    </location>
</feature>
<protein>
    <recommendedName>
        <fullName evidence="4">CST complex subunit CTC1</fullName>
    </recommendedName>
</protein>
<dbReference type="Proteomes" id="UP001516023">
    <property type="component" value="Unassembled WGS sequence"/>
</dbReference>
<evidence type="ECO:0000313" key="3">
    <source>
        <dbReference type="Proteomes" id="UP001516023"/>
    </source>
</evidence>
<keyword evidence="3" id="KW-1185">Reference proteome</keyword>
<proteinExistence type="predicted"/>
<comment type="caution">
    <text evidence="2">The sequence shown here is derived from an EMBL/GenBank/DDBJ whole genome shotgun (WGS) entry which is preliminary data.</text>
</comment>
<feature type="compositionally biased region" description="Basic residues" evidence="1">
    <location>
        <begin position="273"/>
        <end position="284"/>
    </location>
</feature>
<dbReference type="AlphaFoldDB" id="A0ABD3P544"/>
<accession>A0ABD3P544</accession>